<dbReference type="AlphaFoldDB" id="A0AAE1G2E3"/>
<organism evidence="2 3">
    <name type="scientific">Petrolisthes cinctipes</name>
    <name type="common">Flat porcelain crab</name>
    <dbReference type="NCBI Taxonomy" id="88211"/>
    <lineage>
        <taxon>Eukaryota</taxon>
        <taxon>Metazoa</taxon>
        <taxon>Ecdysozoa</taxon>
        <taxon>Arthropoda</taxon>
        <taxon>Crustacea</taxon>
        <taxon>Multicrustacea</taxon>
        <taxon>Malacostraca</taxon>
        <taxon>Eumalacostraca</taxon>
        <taxon>Eucarida</taxon>
        <taxon>Decapoda</taxon>
        <taxon>Pleocyemata</taxon>
        <taxon>Anomura</taxon>
        <taxon>Galatheoidea</taxon>
        <taxon>Porcellanidae</taxon>
        <taxon>Petrolisthes</taxon>
    </lineage>
</organism>
<name>A0AAE1G2E3_PETCI</name>
<keyword evidence="3" id="KW-1185">Reference proteome</keyword>
<feature type="region of interest" description="Disordered" evidence="1">
    <location>
        <begin position="90"/>
        <end position="129"/>
    </location>
</feature>
<gene>
    <name evidence="2" type="ORF">Pcinc_012095</name>
</gene>
<protein>
    <submittedName>
        <fullName evidence="2">Uncharacterized protein</fullName>
    </submittedName>
</protein>
<dbReference type="EMBL" id="JAWQEG010000974">
    <property type="protein sequence ID" value="KAK3883592.1"/>
    <property type="molecule type" value="Genomic_DNA"/>
</dbReference>
<evidence type="ECO:0000313" key="2">
    <source>
        <dbReference type="EMBL" id="KAK3883592.1"/>
    </source>
</evidence>
<feature type="compositionally biased region" description="Acidic residues" evidence="1">
    <location>
        <begin position="101"/>
        <end position="114"/>
    </location>
</feature>
<accession>A0AAE1G2E3</accession>
<evidence type="ECO:0000313" key="3">
    <source>
        <dbReference type="Proteomes" id="UP001286313"/>
    </source>
</evidence>
<evidence type="ECO:0000256" key="1">
    <source>
        <dbReference type="SAM" id="MobiDB-lite"/>
    </source>
</evidence>
<proteinExistence type="predicted"/>
<sequence>MMKDNIVTGSITHPLETIASPHSHNIIHSLKQSNPITSPRNQQAIVKVTPRGDHSDHVKELAREHKDAMKCNRGPKNELVGLLFHENSSEFSKHSKTTDELLSEPADDEAEFSGDDQLQRKQMKTPRERNYLDISGEQIDIEKNSPPKNLLLREKQNEIRSSTELGKRREPLVVGSVYGDDGSGGIWKPTRNNKRGIGLFTLTFGLARKPEPPKRPRGKLRDLSSYARHVRYFIATKG</sequence>
<dbReference type="Proteomes" id="UP001286313">
    <property type="component" value="Unassembled WGS sequence"/>
</dbReference>
<comment type="caution">
    <text evidence="2">The sequence shown here is derived from an EMBL/GenBank/DDBJ whole genome shotgun (WGS) entry which is preliminary data.</text>
</comment>
<feature type="compositionally biased region" description="Basic and acidic residues" evidence="1">
    <location>
        <begin position="90"/>
        <end position="99"/>
    </location>
</feature>
<reference evidence="2" key="1">
    <citation type="submission" date="2023-10" db="EMBL/GenBank/DDBJ databases">
        <title>Genome assemblies of two species of porcelain crab, Petrolisthes cinctipes and Petrolisthes manimaculis (Anomura: Porcellanidae).</title>
        <authorList>
            <person name="Angst P."/>
        </authorList>
    </citation>
    <scope>NUCLEOTIDE SEQUENCE</scope>
    <source>
        <strain evidence="2">PB745_01</strain>
        <tissue evidence="2">Gill</tissue>
    </source>
</reference>